<dbReference type="Gene3D" id="1.20.120.1630">
    <property type="match status" value="1"/>
</dbReference>
<feature type="transmembrane region" description="Helical" evidence="1">
    <location>
        <begin position="31"/>
        <end position="48"/>
    </location>
</feature>
<organism evidence="2 3">
    <name type="scientific">Sphingobium jiangsuense</name>
    <dbReference type="NCBI Taxonomy" id="870476"/>
    <lineage>
        <taxon>Bacteria</taxon>
        <taxon>Pseudomonadati</taxon>
        <taxon>Pseudomonadota</taxon>
        <taxon>Alphaproteobacteria</taxon>
        <taxon>Sphingomonadales</taxon>
        <taxon>Sphingomonadaceae</taxon>
        <taxon>Sphingobium</taxon>
    </lineage>
</organism>
<gene>
    <name evidence="2" type="ORF">GGR43_004130</name>
</gene>
<dbReference type="AlphaFoldDB" id="A0A7W6BNV3"/>
<feature type="transmembrane region" description="Helical" evidence="1">
    <location>
        <begin position="110"/>
        <end position="127"/>
    </location>
</feature>
<feature type="transmembrane region" description="Helical" evidence="1">
    <location>
        <begin position="190"/>
        <end position="208"/>
    </location>
</feature>
<dbReference type="InterPro" id="IPR010721">
    <property type="entry name" value="UstE-like"/>
</dbReference>
<comment type="caution">
    <text evidence="2">The sequence shown here is derived from an EMBL/GenBank/DDBJ whole genome shotgun (WGS) entry which is preliminary data.</text>
</comment>
<dbReference type="PROSITE" id="PS50244">
    <property type="entry name" value="S5A_REDUCTASE"/>
    <property type="match status" value="1"/>
</dbReference>
<sequence length="313" mass="35246">MLIVALLVWLALALAWRLAMPADARGRRWNIVHMLLPGVAIAAWVLAPADLERPLAAFIRGGGAMILLGAIGWAIGEGRRNHSIMDIVYPVISFGTALAMVAGSAPEPTLRLLVLMGLMLVWMLRLARHATGTNLHVEQDPYASLRRRFGSRWPLWSFFSVYMLQGTILWVWCLPFAFAGQAGAAGLRPLDWIGIFVWAVGFAFQAIGDHQMNRFKADPANRGGIMDRGLWAYTRHPNYFGEALMWWGYFCFALAHPWGWLAAIGPAYVTWFMGWGSATPGNERHMRKTRGQAFEDYARRVPMFVPRPWKRHS</sequence>
<proteinExistence type="predicted"/>
<dbReference type="GO" id="GO:0016020">
    <property type="term" value="C:membrane"/>
    <property type="evidence" value="ECO:0007669"/>
    <property type="project" value="TreeGrafter"/>
</dbReference>
<dbReference type="EMBL" id="JACIDT010000023">
    <property type="protein sequence ID" value="MBB3928386.1"/>
    <property type="molecule type" value="Genomic_DNA"/>
</dbReference>
<reference evidence="2 3" key="1">
    <citation type="submission" date="2020-08" db="EMBL/GenBank/DDBJ databases">
        <title>Genomic Encyclopedia of Type Strains, Phase IV (KMG-IV): sequencing the most valuable type-strain genomes for metagenomic binning, comparative biology and taxonomic classification.</title>
        <authorList>
            <person name="Goeker M."/>
        </authorList>
    </citation>
    <scope>NUCLEOTIDE SEQUENCE [LARGE SCALE GENOMIC DNA]</scope>
    <source>
        <strain evidence="2 3">DSM 26189</strain>
    </source>
</reference>
<accession>A0A7W6BNV3</accession>
<dbReference type="PANTHER" id="PTHR32251:SF17">
    <property type="entry name" value="STEROID 5-ALPHA REDUCTASE C-TERMINAL DOMAIN-CONTAINING PROTEIN"/>
    <property type="match status" value="1"/>
</dbReference>
<feature type="transmembrane region" description="Helical" evidence="1">
    <location>
        <begin position="55"/>
        <end position="75"/>
    </location>
</feature>
<evidence type="ECO:0000313" key="2">
    <source>
        <dbReference type="EMBL" id="MBB3928386.1"/>
    </source>
</evidence>
<feature type="transmembrane region" description="Helical" evidence="1">
    <location>
        <begin position="155"/>
        <end position="178"/>
    </location>
</feature>
<keyword evidence="3" id="KW-1185">Reference proteome</keyword>
<dbReference type="RefSeq" id="WP_188073667.1">
    <property type="nucleotide sequence ID" value="NZ_BSPS01000017.1"/>
</dbReference>
<keyword evidence="1" id="KW-0472">Membrane</keyword>
<dbReference type="Proteomes" id="UP000571950">
    <property type="component" value="Unassembled WGS sequence"/>
</dbReference>
<dbReference type="Pfam" id="PF06966">
    <property type="entry name" value="DUF1295"/>
    <property type="match status" value="1"/>
</dbReference>
<keyword evidence="1" id="KW-1133">Transmembrane helix</keyword>
<dbReference type="PANTHER" id="PTHR32251">
    <property type="entry name" value="3-OXO-5-ALPHA-STEROID 4-DEHYDROGENASE"/>
    <property type="match status" value="1"/>
</dbReference>
<name>A0A7W6BNV3_9SPHN</name>
<protein>
    <submittedName>
        <fullName evidence="2">Steroid 5-alpha reductase family enzyme</fullName>
    </submittedName>
</protein>
<feature type="transmembrane region" description="Helical" evidence="1">
    <location>
        <begin position="87"/>
        <end position="103"/>
    </location>
</feature>
<keyword evidence="1" id="KW-0812">Transmembrane</keyword>
<evidence type="ECO:0000256" key="1">
    <source>
        <dbReference type="SAM" id="Phobius"/>
    </source>
</evidence>
<feature type="transmembrane region" description="Helical" evidence="1">
    <location>
        <begin position="246"/>
        <end position="269"/>
    </location>
</feature>
<evidence type="ECO:0000313" key="3">
    <source>
        <dbReference type="Proteomes" id="UP000571950"/>
    </source>
</evidence>